<dbReference type="SUPFAM" id="SSF56112">
    <property type="entry name" value="Protein kinase-like (PK-like)"/>
    <property type="match status" value="1"/>
</dbReference>
<dbReference type="Proteomes" id="UP000747399">
    <property type="component" value="Unassembled WGS sequence"/>
</dbReference>
<dbReference type="InterPro" id="IPR001245">
    <property type="entry name" value="Ser-Thr/Tyr_kinase_cat_dom"/>
</dbReference>
<reference evidence="2" key="1">
    <citation type="journal article" date="2021" name="Proc. Natl. Acad. Sci. U.S.A.">
        <title>Three genomes in the algal genus Volvox reveal the fate of a haploid sex-determining region after a transition to homothallism.</title>
        <authorList>
            <person name="Yamamoto K."/>
            <person name="Hamaji T."/>
            <person name="Kawai-Toyooka H."/>
            <person name="Matsuzaki R."/>
            <person name="Takahashi F."/>
            <person name="Nishimura Y."/>
            <person name="Kawachi M."/>
            <person name="Noguchi H."/>
            <person name="Minakuchi Y."/>
            <person name="Umen J.G."/>
            <person name="Toyoda A."/>
            <person name="Nozaki H."/>
        </authorList>
    </citation>
    <scope>NUCLEOTIDE SEQUENCE</scope>
    <source>
        <strain evidence="2">NIES-3780</strain>
    </source>
</reference>
<comment type="caution">
    <text evidence="2">The sequence shown here is derived from an EMBL/GenBank/DDBJ whole genome shotgun (WGS) entry which is preliminary data.</text>
</comment>
<dbReference type="Pfam" id="PF07714">
    <property type="entry name" value="PK_Tyr_Ser-Thr"/>
    <property type="match status" value="2"/>
</dbReference>
<accession>A0A8J4BBA0</accession>
<proteinExistence type="predicted"/>
<dbReference type="Gene3D" id="3.30.200.20">
    <property type="entry name" value="Phosphorylase Kinase, domain 1"/>
    <property type="match status" value="1"/>
</dbReference>
<dbReference type="AlphaFoldDB" id="A0A8J4BBA0"/>
<evidence type="ECO:0000259" key="1">
    <source>
        <dbReference type="PROSITE" id="PS50011"/>
    </source>
</evidence>
<dbReference type="InterPro" id="IPR000719">
    <property type="entry name" value="Prot_kinase_dom"/>
</dbReference>
<name>A0A8J4BBA0_9CHLO</name>
<keyword evidence="3" id="KW-1185">Reference proteome</keyword>
<dbReference type="PROSITE" id="PS50011">
    <property type="entry name" value="PROTEIN_KINASE_DOM"/>
    <property type="match status" value="1"/>
</dbReference>
<protein>
    <recommendedName>
        <fullName evidence="1">Protein kinase domain-containing protein</fullName>
    </recommendedName>
</protein>
<gene>
    <name evidence="2" type="ORF">Vafri_12551</name>
</gene>
<dbReference type="PANTHER" id="PTHR44329:SF289">
    <property type="entry name" value="SERINE_THREONINE-PROTEIN KINASE VIK"/>
    <property type="match status" value="1"/>
</dbReference>
<evidence type="ECO:0000313" key="2">
    <source>
        <dbReference type="EMBL" id="GIL57300.1"/>
    </source>
</evidence>
<dbReference type="InterPro" id="IPR008271">
    <property type="entry name" value="Ser/Thr_kinase_AS"/>
</dbReference>
<organism evidence="2 3">
    <name type="scientific">Volvox africanus</name>
    <dbReference type="NCBI Taxonomy" id="51714"/>
    <lineage>
        <taxon>Eukaryota</taxon>
        <taxon>Viridiplantae</taxon>
        <taxon>Chlorophyta</taxon>
        <taxon>core chlorophytes</taxon>
        <taxon>Chlorophyceae</taxon>
        <taxon>CS clade</taxon>
        <taxon>Chlamydomonadales</taxon>
        <taxon>Volvocaceae</taxon>
        <taxon>Volvox</taxon>
    </lineage>
</organism>
<dbReference type="SMART" id="SM00220">
    <property type="entry name" value="S_TKc"/>
    <property type="match status" value="1"/>
</dbReference>
<dbReference type="GO" id="GO:0004674">
    <property type="term" value="F:protein serine/threonine kinase activity"/>
    <property type="evidence" value="ECO:0007669"/>
    <property type="project" value="TreeGrafter"/>
</dbReference>
<dbReference type="GO" id="GO:0005524">
    <property type="term" value="F:ATP binding"/>
    <property type="evidence" value="ECO:0007669"/>
    <property type="project" value="InterPro"/>
</dbReference>
<dbReference type="PROSITE" id="PS00108">
    <property type="entry name" value="PROTEIN_KINASE_ST"/>
    <property type="match status" value="1"/>
</dbReference>
<sequence>MAKGSQEEAIKDGSTVQDRALVLEQLGSASSTSTQKNVSELNSLQLFKGAGTAVKLTLKASQGFTTLRDMGGVLVRPDDLKFIRKLGEGAFAVVEEAQYTRGNPGAGTGEKCAGLIRRVAVKRLKPDIVNQRGSLESFVAETSIMRKLAHKRIVDFIGVGSTDNSSEEAKQKTMFLVQEFMDGGTLKRVISRQMVDVSRQLYSYTDAFRWALQIAEGLEYLHSSQPVVIHRDLKPENIMIRGSDLHTADVKIADFGLVALLQPRDRGLHERLLQEVDLSPPGPFTRSAFGRMMSIRKQPQAIQELWNQSCRLALTKRWRVSPPPQQLSGRTGSYMYMAPEMYLEQPYNEKVDVFSYGVIVFEILSRYQMICAVSQAGTEAEIEAYAAKVSEGYRPPLPPAWPQAVKELIAVCWHQDASLRPSMAWVKERLMQMQAEGMPEEMQCRILPPPACNCTVM</sequence>
<dbReference type="InterPro" id="IPR011009">
    <property type="entry name" value="Kinase-like_dom_sf"/>
</dbReference>
<evidence type="ECO:0000313" key="3">
    <source>
        <dbReference type="Proteomes" id="UP000747399"/>
    </source>
</evidence>
<dbReference type="InterPro" id="IPR051681">
    <property type="entry name" value="Ser/Thr_Kinases-Pseudokinases"/>
</dbReference>
<dbReference type="EMBL" id="BNCO01000027">
    <property type="protein sequence ID" value="GIL57300.1"/>
    <property type="molecule type" value="Genomic_DNA"/>
</dbReference>
<dbReference type="Gene3D" id="1.10.510.10">
    <property type="entry name" value="Transferase(Phosphotransferase) domain 1"/>
    <property type="match status" value="1"/>
</dbReference>
<feature type="domain" description="Protein kinase" evidence="1">
    <location>
        <begin position="80"/>
        <end position="431"/>
    </location>
</feature>
<dbReference type="PANTHER" id="PTHR44329">
    <property type="entry name" value="SERINE/THREONINE-PROTEIN KINASE TNNI3K-RELATED"/>
    <property type="match status" value="1"/>
</dbReference>